<dbReference type="EMBL" id="SNWM01000001">
    <property type="protein sequence ID" value="TDO24450.1"/>
    <property type="molecule type" value="Genomic_DNA"/>
</dbReference>
<dbReference type="InterPro" id="IPR011006">
    <property type="entry name" value="CheY-like_superfamily"/>
</dbReference>
<dbReference type="Gene3D" id="2.40.50.1020">
    <property type="entry name" value="LytTr DNA-binding domain"/>
    <property type="match status" value="1"/>
</dbReference>
<feature type="domain" description="Response regulatory" evidence="2">
    <location>
        <begin position="3"/>
        <end position="117"/>
    </location>
</feature>
<protein>
    <submittedName>
        <fullName evidence="4">LytTR family two component transcriptional regulator</fullName>
    </submittedName>
</protein>
<keyword evidence="5" id="KW-1185">Reference proteome</keyword>
<evidence type="ECO:0000256" key="1">
    <source>
        <dbReference type="PROSITE-ProRule" id="PRU00169"/>
    </source>
</evidence>
<sequence>MMNILIVEDEARIARRLERMTTLFFGGNLAQIQVMDSLGSALKYLQSHEIDLLLLDLNLNGEDGFELLKTVTACSFHTIIISAYTEKAITAFAYGVLDFVPKPFTEDRLDQAFMRLTTPKKKQEAALQFLSVKKSGSIKLINIEEVKYIKGAGIYTELHLKNGTSALHDKSLEKLEQLLPSNFERIHKSYLIPVEQAEKIIVAPGSRYDLLLKSGESLPIGRSRYKDLKERLLKN</sequence>
<organism evidence="4 5">
    <name type="scientific">Pedobacter duraquae</name>
    <dbReference type="NCBI Taxonomy" id="425511"/>
    <lineage>
        <taxon>Bacteria</taxon>
        <taxon>Pseudomonadati</taxon>
        <taxon>Bacteroidota</taxon>
        <taxon>Sphingobacteriia</taxon>
        <taxon>Sphingobacteriales</taxon>
        <taxon>Sphingobacteriaceae</taxon>
        <taxon>Pedobacter</taxon>
    </lineage>
</organism>
<dbReference type="PROSITE" id="PS50930">
    <property type="entry name" value="HTH_LYTTR"/>
    <property type="match status" value="1"/>
</dbReference>
<dbReference type="InterPro" id="IPR007492">
    <property type="entry name" value="LytTR_DNA-bd_dom"/>
</dbReference>
<dbReference type="PANTHER" id="PTHR37299:SF1">
    <property type="entry name" value="STAGE 0 SPORULATION PROTEIN A HOMOLOG"/>
    <property type="match status" value="1"/>
</dbReference>
<dbReference type="RefSeq" id="WP_208110944.1">
    <property type="nucleotide sequence ID" value="NZ_SNWM01000001.1"/>
</dbReference>
<dbReference type="InterPro" id="IPR001789">
    <property type="entry name" value="Sig_transdc_resp-reg_receiver"/>
</dbReference>
<keyword evidence="1" id="KW-0597">Phosphoprotein</keyword>
<evidence type="ECO:0000313" key="5">
    <source>
        <dbReference type="Proteomes" id="UP000295499"/>
    </source>
</evidence>
<proteinExistence type="predicted"/>
<dbReference type="GO" id="GO:0003677">
    <property type="term" value="F:DNA binding"/>
    <property type="evidence" value="ECO:0007669"/>
    <property type="project" value="InterPro"/>
</dbReference>
<comment type="caution">
    <text evidence="4">The sequence shown here is derived from an EMBL/GenBank/DDBJ whole genome shotgun (WGS) entry which is preliminary data.</text>
</comment>
<feature type="domain" description="HTH LytTR-type" evidence="3">
    <location>
        <begin position="130"/>
        <end position="234"/>
    </location>
</feature>
<evidence type="ECO:0000259" key="2">
    <source>
        <dbReference type="PROSITE" id="PS50110"/>
    </source>
</evidence>
<dbReference type="SUPFAM" id="SSF52172">
    <property type="entry name" value="CheY-like"/>
    <property type="match status" value="1"/>
</dbReference>
<dbReference type="AlphaFoldDB" id="A0A4R6IQ49"/>
<dbReference type="Pfam" id="PF04397">
    <property type="entry name" value="LytTR"/>
    <property type="match status" value="1"/>
</dbReference>
<dbReference type="InterPro" id="IPR046947">
    <property type="entry name" value="LytR-like"/>
</dbReference>
<reference evidence="4 5" key="1">
    <citation type="submission" date="2019-03" db="EMBL/GenBank/DDBJ databases">
        <title>Genomic Encyclopedia of Archaeal and Bacterial Type Strains, Phase II (KMG-II): from individual species to whole genera.</title>
        <authorList>
            <person name="Goeker M."/>
        </authorList>
    </citation>
    <scope>NUCLEOTIDE SEQUENCE [LARGE SCALE GENOMIC DNA]</scope>
    <source>
        <strain evidence="4 5">DSM 19034</strain>
    </source>
</reference>
<name>A0A4R6IQ49_9SPHI</name>
<dbReference type="Pfam" id="PF00072">
    <property type="entry name" value="Response_reg"/>
    <property type="match status" value="1"/>
</dbReference>
<dbReference type="SMART" id="SM00448">
    <property type="entry name" value="REC"/>
    <property type="match status" value="1"/>
</dbReference>
<evidence type="ECO:0000259" key="3">
    <source>
        <dbReference type="PROSITE" id="PS50930"/>
    </source>
</evidence>
<dbReference type="SMART" id="SM00850">
    <property type="entry name" value="LytTR"/>
    <property type="match status" value="1"/>
</dbReference>
<dbReference type="PANTHER" id="PTHR37299">
    <property type="entry name" value="TRANSCRIPTIONAL REGULATOR-RELATED"/>
    <property type="match status" value="1"/>
</dbReference>
<dbReference type="Proteomes" id="UP000295499">
    <property type="component" value="Unassembled WGS sequence"/>
</dbReference>
<dbReference type="PROSITE" id="PS50110">
    <property type="entry name" value="RESPONSE_REGULATORY"/>
    <property type="match status" value="1"/>
</dbReference>
<gene>
    <name evidence="4" type="ORF">CLV32_0739</name>
</gene>
<dbReference type="Gene3D" id="3.40.50.2300">
    <property type="match status" value="1"/>
</dbReference>
<accession>A0A4R6IQ49</accession>
<evidence type="ECO:0000313" key="4">
    <source>
        <dbReference type="EMBL" id="TDO24450.1"/>
    </source>
</evidence>
<feature type="modified residue" description="4-aspartylphosphate" evidence="1">
    <location>
        <position position="56"/>
    </location>
</feature>
<dbReference type="GO" id="GO:0000156">
    <property type="term" value="F:phosphorelay response regulator activity"/>
    <property type="evidence" value="ECO:0007669"/>
    <property type="project" value="InterPro"/>
</dbReference>